<feature type="region of interest" description="Disordered" evidence="1">
    <location>
        <begin position="145"/>
        <end position="165"/>
    </location>
</feature>
<reference evidence="4" key="1">
    <citation type="submission" date="2025-08" db="UniProtKB">
        <authorList>
            <consortium name="RefSeq"/>
        </authorList>
    </citation>
    <scope>IDENTIFICATION</scope>
    <source>
        <tissue evidence="4">Whole body</tissue>
    </source>
</reference>
<dbReference type="RefSeq" id="XP_017878800.1">
    <property type="nucleotide sequence ID" value="XM_018023311.2"/>
</dbReference>
<gene>
    <name evidence="4" type="primary">LOC108624190</name>
</gene>
<evidence type="ECO:0000313" key="4">
    <source>
        <dbReference type="RefSeq" id="XP_017878800.1"/>
    </source>
</evidence>
<evidence type="ECO:0000256" key="1">
    <source>
        <dbReference type="SAM" id="MobiDB-lite"/>
    </source>
</evidence>
<dbReference type="KEGG" id="ccal:108624190"/>
<dbReference type="AlphaFoldDB" id="A0AAJ7IXB0"/>
<dbReference type="PROSITE" id="PS51029">
    <property type="entry name" value="MADF"/>
    <property type="match status" value="1"/>
</dbReference>
<dbReference type="Pfam" id="PF10545">
    <property type="entry name" value="MADF_DNA_bdg"/>
    <property type="match status" value="1"/>
</dbReference>
<evidence type="ECO:0000313" key="3">
    <source>
        <dbReference type="Proteomes" id="UP000694925"/>
    </source>
</evidence>
<dbReference type="PANTHER" id="PTHR21505">
    <property type="entry name" value="MADF DOMAIN-CONTAINING PROTEIN-RELATED"/>
    <property type="match status" value="1"/>
</dbReference>
<keyword evidence="3" id="KW-1185">Reference proteome</keyword>
<feature type="domain" description="MADF" evidence="2">
    <location>
        <begin position="8"/>
        <end position="99"/>
    </location>
</feature>
<dbReference type="SMART" id="SM00595">
    <property type="entry name" value="MADF"/>
    <property type="match status" value="1"/>
</dbReference>
<dbReference type="Proteomes" id="UP000694925">
    <property type="component" value="Unplaced"/>
</dbReference>
<dbReference type="PANTHER" id="PTHR21505:SF12">
    <property type="entry name" value="MADF DOMAIN-CONTAINING PROTEIN-RELATED"/>
    <property type="match status" value="1"/>
</dbReference>
<protein>
    <submittedName>
        <fullName evidence="4">Uncharacterized protein LOC108624190</fullName>
    </submittedName>
</protein>
<accession>A0AAJ7IXB0</accession>
<evidence type="ECO:0000259" key="2">
    <source>
        <dbReference type="PROSITE" id="PS51029"/>
    </source>
</evidence>
<sequence>MERKQVLRLIELYRQQTLLWDPKYRDCRYKERKDEAWATIGRQMDMHPIDCQRKMENLKSSLRRETMKIRRSKGRGSEDVYESRWFGFEPLQFLLRKYKPYSQSDRRSEDDEAEVEPTIFVNVNDEENENSISSASLPAHPTAFEIHTFPDSEGGGTTLTPLPKCPPRKKIKLDCEKLNEPSDQIPHGSTRRTDDHNYHFGNLVASKLSHFSEEVQYALQADIMNLFLKAKQGYYDKNL</sequence>
<organism evidence="3 4">
    <name type="scientific">Ceratina calcarata</name>
    <dbReference type="NCBI Taxonomy" id="156304"/>
    <lineage>
        <taxon>Eukaryota</taxon>
        <taxon>Metazoa</taxon>
        <taxon>Ecdysozoa</taxon>
        <taxon>Arthropoda</taxon>
        <taxon>Hexapoda</taxon>
        <taxon>Insecta</taxon>
        <taxon>Pterygota</taxon>
        <taxon>Neoptera</taxon>
        <taxon>Endopterygota</taxon>
        <taxon>Hymenoptera</taxon>
        <taxon>Apocrita</taxon>
        <taxon>Aculeata</taxon>
        <taxon>Apoidea</taxon>
        <taxon>Anthophila</taxon>
        <taxon>Apidae</taxon>
        <taxon>Ceratina</taxon>
        <taxon>Zadontomerus</taxon>
    </lineage>
</organism>
<name>A0AAJ7IXB0_9HYME</name>
<dbReference type="GeneID" id="108624190"/>
<dbReference type="InterPro" id="IPR006578">
    <property type="entry name" value="MADF-dom"/>
</dbReference>
<proteinExistence type="predicted"/>